<feature type="domain" description="VOC" evidence="1">
    <location>
        <begin position="9"/>
        <end position="132"/>
    </location>
</feature>
<name>A0A397Q6B1_9HYPH</name>
<dbReference type="Gene3D" id="3.30.720.120">
    <property type="match status" value="1"/>
</dbReference>
<dbReference type="AlphaFoldDB" id="A0A397Q6B1"/>
<dbReference type="Gene3D" id="3.30.720.110">
    <property type="match status" value="1"/>
</dbReference>
<dbReference type="InterPro" id="IPR004360">
    <property type="entry name" value="Glyas_Fos-R_dOase_dom"/>
</dbReference>
<evidence type="ECO:0000259" key="1">
    <source>
        <dbReference type="PROSITE" id="PS51819"/>
    </source>
</evidence>
<dbReference type="OrthoDB" id="9795306at2"/>
<evidence type="ECO:0000313" key="2">
    <source>
        <dbReference type="EMBL" id="RIA55345.1"/>
    </source>
</evidence>
<dbReference type="EMBL" id="QXDF01000001">
    <property type="protein sequence ID" value="RIA55345.1"/>
    <property type="molecule type" value="Genomic_DNA"/>
</dbReference>
<gene>
    <name evidence="2" type="ORF">BXY53_0407</name>
</gene>
<dbReference type="SUPFAM" id="SSF54593">
    <property type="entry name" value="Glyoxalase/Bleomycin resistance protein/Dihydroxybiphenyl dioxygenase"/>
    <property type="match status" value="1"/>
</dbReference>
<keyword evidence="3" id="KW-1185">Reference proteome</keyword>
<dbReference type="PROSITE" id="PS51819">
    <property type="entry name" value="VOC"/>
    <property type="match status" value="1"/>
</dbReference>
<dbReference type="Proteomes" id="UP000266273">
    <property type="component" value="Unassembled WGS sequence"/>
</dbReference>
<dbReference type="PANTHER" id="PTHR34109:SF1">
    <property type="entry name" value="VOC DOMAIN-CONTAINING PROTEIN"/>
    <property type="match status" value="1"/>
</dbReference>
<dbReference type="Pfam" id="PF00903">
    <property type="entry name" value="Glyoxalase"/>
    <property type="match status" value="1"/>
</dbReference>
<dbReference type="PANTHER" id="PTHR34109">
    <property type="entry name" value="BNAUNNG04460D PROTEIN-RELATED"/>
    <property type="match status" value="1"/>
</dbReference>
<dbReference type="CDD" id="cd07246">
    <property type="entry name" value="VOC_like"/>
    <property type="match status" value="1"/>
</dbReference>
<dbReference type="InterPro" id="IPR029068">
    <property type="entry name" value="Glyas_Bleomycin-R_OHBP_Dase"/>
</dbReference>
<evidence type="ECO:0000313" key="3">
    <source>
        <dbReference type="Proteomes" id="UP000266273"/>
    </source>
</evidence>
<organism evidence="2 3">
    <name type="scientific">Dichotomicrobium thermohalophilum</name>
    <dbReference type="NCBI Taxonomy" id="933063"/>
    <lineage>
        <taxon>Bacteria</taxon>
        <taxon>Pseudomonadati</taxon>
        <taxon>Pseudomonadota</taxon>
        <taxon>Alphaproteobacteria</taxon>
        <taxon>Hyphomicrobiales</taxon>
        <taxon>Hyphomicrobiaceae</taxon>
        <taxon>Dichotomicrobium</taxon>
    </lineage>
</organism>
<reference evidence="2 3" key="1">
    <citation type="submission" date="2018-08" db="EMBL/GenBank/DDBJ databases">
        <title>Genomic Encyclopedia of Archaeal and Bacterial Type Strains, Phase II (KMG-II): from individual species to whole genera.</title>
        <authorList>
            <person name="Goeker M."/>
        </authorList>
    </citation>
    <scope>NUCLEOTIDE SEQUENCE [LARGE SCALE GENOMIC DNA]</scope>
    <source>
        <strain evidence="2 3">DSM 5002</strain>
    </source>
</reference>
<dbReference type="InterPro" id="IPR037523">
    <property type="entry name" value="VOC_core"/>
</dbReference>
<dbReference type="RefSeq" id="WP_119060260.1">
    <property type="nucleotide sequence ID" value="NZ_QXDF01000001.1"/>
</dbReference>
<sequence>MTDPHAYRSAVTPLLVVPDTDAALRFYAEALGAEELFRLTMPDGAVVHAQMLVHGALVMLADENRDHGNLAPTSLGGAPVLMQLTVPDVDAVVARAKASGAEELVPVGDRFYGERAGRIQDPFGHVWIVATVTEKLSTQEMQNRMDEMIAAVAAGDT</sequence>
<accession>A0A397Q6B1</accession>
<protein>
    <submittedName>
        <fullName evidence="2">PhnB protein</fullName>
    </submittedName>
</protein>
<proteinExistence type="predicted"/>
<comment type="caution">
    <text evidence="2">The sequence shown here is derived from an EMBL/GenBank/DDBJ whole genome shotgun (WGS) entry which is preliminary data.</text>
</comment>